<dbReference type="Proteomes" id="UP000621856">
    <property type="component" value="Unassembled WGS sequence"/>
</dbReference>
<reference evidence="3 5" key="2">
    <citation type="submission" date="2020-02" db="EMBL/GenBank/DDBJ databases">
        <title>Genome sequence of Parvularcula flava strain NH6-79.</title>
        <authorList>
            <person name="Abdul Karim M.H."/>
            <person name="Lam M.Q."/>
            <person name="Chen S.J."/>
            <person name="Yahya A."/>
            <person name="Shahir S."/>
            <person name="Shamsir M.S."/>
            <person name="Chong C.S."/>
        </authorList>
    </citation>
    <scope>NUCLEOTIDE SEQUENCE [LARGE SCALE GENOMIC DNA]</scope>
    <source>
        <strain evidence="3 5">NH6-79</strain>
    </source>
</reference>
<comment type="caution">
    <text evidence="2">The sequence shown here is derived from an EMBL/GenBank/DDBJ whole genome shotgun (WGS) entry which is preliminary data.</text>
</comment>
<dbReference type="InterPro" id="IPR041667">
    <property type="entry name" value="Cupin_8"/>
</dbReference>
<reference evidence="2" key="1">
    <citation type="journal article" date="2014" name="Int. J. Syst. Evol. Microbiol.">
        <title>Complete genome sequence of Corynebacterium casei LMG S-19264T (=DSM 44701T), isolated from a smear-ripened cheese.</title>
        <authorList>
            <consortium name="US DOE Joint Genome Institute (JGI-PGF)"/>
            <person name="Walter F."/>
            <person name="Albersmeier A."/>
            <person name="Kalinowski J."/>
            <person name="Ruckert C."/>
        </authorList>
    </citation>
    <scope>NUCLEOTIDE SEQUENCE</scope>
    <source>
        <strain evidence="2">CGMCC 1.14984</strain>
    </source>
</reference>
<feature type="domain" description="JmjC" evidence="1">
    <location>
        <begin position="83"/>
        <end position="241"/>
    </location>
</feature>
<protein>
    <submittedName>
        <fullName evidence="3">Transcriptional regulator</fullName>
    </submittedName>
</protein>
<name>A0A8J3A1F3_9PROT</name>
<sequence length="276" mass="30655">MIFTDNAKQAFSGAYPDKPVRLAHNLAQDSFFSLERLADIATRLPAELVEYNRGDLPVDQRPEQTPGNGLSIAETIRSIEENGSWMVLKNVERDPACADKLEECLGDLEKLIAPVSGEMFRKEAFIFISSPNSITPFHMDPEHNILMQIRGTKQMRVYPGEGILTAQIQEAYHSKAGHRNLPYEASFDEGSTLFDLAPGDAVHVPVKAPHWVRNGPDVSISFSITWRSRLSVAEADLHRMNAWLRDHGLGQMAGTSARAMRVSAFRALNKAGIITD</sequence>
<dbReference type="PROSITE" id="PS51184">
    <property type="entry name" value="JMJC"/>
    <property type="match status" value="1"/>
</dbReference>
<dbReference type="SMART" id="SM00558">
    <property type="entry name" value="JmjC"/>
    <property type="match status" value="1"/>
</dbReference>
<evidence type="ECO:0000313" key="3">
    <source>
        <dbReference type="EMBL" id="NHK27546.1"/>
    </source>
</evidence>
<dbReference type="InterPro" id="IPR003347">
    <property type="entry name" value="JmjC_dom"/>
</dbReference>
<keyword evidence="5" id="KW-1185">Reference proteome</keyword>
<dbReference type="Pfam" id="PF13621">
    <property type="entry name" value="Cupin_8"/>
    <property type="match status" value="1"/>
</dbReference>
<dbReference type="Gene3D" id="2.60.120.650">
    <property type="entry name" value="Cupin"/>
    <property type="match status" value="1"/>
</dbReference>
<dbReference type="EMBL" id="VCJR02000001">
    <property type="protein sequence ID" value="NHK27546.1"/>
    <property type="molecule type" value="Genomic_DNA"/>
</dbReference>
<dbReference type="AlphaFoldDB" id="A0A8J3A1F3"/>
<gene>
    <name evidence="3" type="ORF">FF098_006485</name>
    <name evidence="2" type="ORF">GCM10011355_13070</name>
</gene>
<evidence type="ECO:0000259" key="1">
    <source>
        <dbReference type="PROSITE" id="PS51184"/>
    </source>
</evidence>
<proteinExistence type="predicted"/>
<evidence type="ECO:0000313" key="5">
    <source>
        <dbReference type="Proteomes" id="UP000818603"/>
    </source>
</evidence>
<evidence type="ECO:0000313" key="4">
    <source>
        <dbReference type="Proteomes" id="UP000621856"/>
    </source>
</evidence>
<dbReference type="RefSeq" id="WP_155138587.1">
    <property type="nucleotide sequence ID" value="NZ_BMGZ01000001.1"/>
</dbReference>
<reference evidence="2" key="3">
    <citation type="submission" date="2020-09" db="EMBL/GenBank/DDBJ databases">
        <authorList>
            <person name="Sun Q."/>
            <person name="Zhou Y."/>
        </authorList>
    </citation>
    <scope>NUCLEOTIDE SEQUENCE</scope>
    <source>
        <strain evidence="2">CGMCC 1.14984</strain>
    </source>
</reference>
<evidence type="ECO:0000313" key="2">
    <source>
        <dbReference type="EMBL" id="GGH95763.1"/>
    </source>
</evidence>
<organism evidence="2 4">
    <name type="scientific">Aquisalinus luteolus</name>
    <dbReference type="NCBI Taxonomy" id="1566827"/>
    <lineage>
        <taxon>Bacteria</taxon>
        <taxon>Pseudomonadati</taxon>
        <taxon>Pseudomonadota</taxon>
        <taxon>Alphaproteobacteria</taxon>
        <taxon>Parvularculales</taxon>
        <taxon>Parvularculaceae</taxon>
        <taxon>Aquisalinus</taxon>
    </lineage>
</organism>
<dbReference type="EMBL" id="BMGZ01000001">
    <property type="protein sequence ID" value="GGH95763.1"/>
    <property type="molecule type" value="Genomic_DNA"/>
</dbReference>
<accession>A0A8J3A1F3</accession>
<dbReference type="SUPFAM" id="SSF51197">
    <property type="entry name" value="Clavaminate synthase-like"/>
    <property type="match status" value="1"/>
</dbReference>
<dbReference type="Proteomes" id="UP000818603">
    <property type="component" value="Unassembled WGS sequence"/>
</dbReference>